<evidence type="ECO:0000256" key="1">
    <source>
        <dbReference type="SAM" id="MobiDB-lite"/>
    </source>
</evidence>
<dbReference type="Proteomes" id="UP001497497">
    <property type="component" value="Unassembled WGS sequence"/>
</dbReference>
<dbReference type="EMBL" id="CAXITT010000261">
    <property type="protein sequence ID" value="CAL1537423.1"/>
    <property type="molecule type" value="Genomic_DNA"/>
</dbReference>
<sequence length="605" mass="67005">MVQMLHAGHLSSIIPQTKFYIFSQNKEGHFIDCFTPAHEKCSLKITQVISDGETLLEIYLLGLSFLIQVAELLVTLHKICFVLGDFTNLNFCIDNNMKVHLISVAYLSHISKATSTSTVVTATSAPVNRKKKKSWVVKPVSVDNDLFCFGKMMLSILQLEKFSQSLSLGLAGKDPILVEIKQNLNDTAVHCARIQTNLNDVSKTLRKHLQTITTTYLQEKDYSGNLSKILHMMSNSAEHNTKDDSRSKRILEKPTTPQRPTRPPPKVPETPHMFRQQKTPHMFTQPETPHMFSQPETPHIFSQPETPHMFSQPLPQPPSGPPPLPPRGYAKQIHAFQHNNQPQILPRSKSLGQLLPTNQLSMSTPIMSMSSVSTPSTSTPSMSTSSVFTLSMSTLSVSNLSMCIPSMSTPSISSTLSGISQNQLPKPKPRRTLQKKSLLKDHSESSLCLEMSTSIHERGLFQTDGISKTHGQHVSPDVIDTTGNDGDGHRTHRQQVPPDVIKTNGNDSDGHRDSCASSQSNLSSGSDWLRRTTYDLTRSNQIPPLQQGLNGVYTTNVVFPHEENIAFPELRSPMLSSGGSECGSDSTLFSANSYIVDDETTVKWV</sequence>
<protein>
    <recommendedName>
        <fullName evidence="4">Protein kinase domain-containing protein</fullName>
    </recommendedName>
</protein>
<evidence type="ECO:0008006" key="4">
    <source>
        <dbReference type="Google" id="ProtNLM"/>
    </source>
</evidence>
<gene>
    <name evidence="2" type="ORF">GSLYS_00011336001</name>
</gene>
<feature type="compositionally biased region" description="Pro residues" evidence="1">
    <location>
        <begin position="314"/>
        <end position="326"/>
    </location>
</feature>
<feature type="region of interest" description="Disordered" evidence="1">
    <location>
        <begin position="466"/>
        <end position="526"/>
    </location>
</feature>
<name>A0AAV2HTJ2_LYMST</name>
<comment type="caution">
    <text evidence="2">The sequence shown here is derived from an EMBL/GenBank/DDBJ whole genome shotgun (WGS) entry which is preliminary data.</text>
</comment>
<feature type="compositionally biased region" description="Basic and acidic residues" evidence="1">
    <location>
        <begin position="239"/>
        <end position="252"/>
    </location>
</feature>
<reference evidence="2 3" key="1">
    <citation type="submission" date="2024-04" db="EMBL/GenBank/DDBJ databases">
        <authorList>
            <consortium name="Genoscope - CEA"/>
            <person name="William W."/>
        </authorList>
    </citation>
    <scope>NUCLEOTIDE SEQUENCE [LARGE SCALE GENOMIC DNA]</scope>
</reference>
<evidence type="ECO:0000313" key="2">
    <source>
        <dbReference type="EMBL" id="CAL1537423.1"/>
    </source>
</evidence>
<feature type="compositionally biased region" description="Low complexity" evidence="1">
    <location>
        <begin position="411"/>
        <end position="420"/>
    </location>
</feature>
<evidence type="ECO:0000313" key="3">
    <source>
        <dbReference type="Proteomes" id="UP001497497"/>
    </source>
</evidence>
<organism evidence="2 3">
    <name type="scientific">Lymnaea stagnalis</name>
    <name type="common">Great pond snail</name>
    <name type="synonym">Helix stagnalis</name>
    <dbReference type="NCBI Taxonomy" id="6523"/>
    <lineage>
        <taxon>Eukaryota</taxon>
        <taxon>Metazoa</taxon>
        <taxon>Spiralia</taxon>
        <taxon>Lophotrochozoa</taxon>
        <taxon>Mollusca</taxon>
        <taxon>Gastropoda</taxon>
        <taxon>Heterobranchia</taxon>
        <taxon>Euthyneura</taxon>
        <taxon>Panpulmonata</taxon>
        <taxon>Hygrophila</taxon>
        <taxon>Lymnaeoidea</taxon>
        <taxon>Lymnaeidae</taxon>
        <taxon>Lymnaea</taxon>
    </lineage>
</organism>
<feature type="region of interest" description="Disordered" evidence="1">
    <location>
        <begin position="236"/>
        <end position="329"/>
    </location>
</feature>
<dbReference type="AlphaFoldDB" id="A0AAV2HTJ2"/>
<keyword evidence="3" id="KW-1185">Reference proteome</keyword>
<feature type="region of interest" description="Disordered" evidence="1">
    <location>
        <begin position="411"/>
        <end position="441"/>
    </location>
</feature>
<proteinExistence type="predicted"/>
<feature type="compositionally biased region" description="Polar residues" evidence="1">
    <location>
        <begin position="515"/>
        <end position="526"/>
    </location>
</feature>
<accession>A0AAV2HTJ2</accession>